<proteinExistence type="predicted"/>
<dbReference type="STRING" id="431943.CKL_3396"/>
<evidence type="ECO:0000313" key="2">
    <source>
        <dbReference type="Proteomes" id="UP000002411"/>
    </source>
</evidence>
<reference evidence="1 2" key="1">
    <citation type="journal article" date="2008" name="Proc. Natl. Acad. Sci. U.S.A.">
        <title>The genome of Clostridium kluyveri, a strict anaerobe with unique metabolic features.</title>
        <authorList>
            <person name="Seedorf H."/>
            <person name="Fricke W.F."/>
            <person name="Veith B."/>
            <person name="Brueggemann H."/>
            <person name="Liesegang H."/>
            <person name="Strittmatter A."/>
            <person name="Miethke M."/>
            <person name="Buckel W."/>
            <person name="Hinderberger J."/>
            <person name="Li F."/>
            <person name="Hagemeier C."/>
            <person name="Thauer R.K."/>
            <person name="Gottschalk G."/>
        </authorList>
    </citation>
    <scope>NUCLEOTIDE SEQUENCE [LARGE SCALE GENOMIC DNA]</scope>
    <source>
        <strain evidence="2">ATCC 8527 / DSM 555 / NCIMB 10680</strain>
    </source>
</reference>
<evidence type="ECO:0000313" key="1">
    <source>
        <dbReference type="EMBL" id="EDK35399.1"/>
    </source>
</evidence>
<sequence length="53" mass="6103">MLDLGFKKLLALNHDIETSFNVEYICGLTTAIETSKRGHSMYGYTSYQWRKGN</sequence>
<keyword evidence="2" id="KW-1185">Reference proteome</keyword>
<name>A5N2Q3_CLOK5</name>
<gene>
    <name evidence="1" type="ordered locus">CKL_3396</name>
</gene>
<organism evidence="1 2">
    <name type="scientific">Clostridium kluyveri (strain ATCC 8527 / DSM 555 / NBRC 12016 / NCIMB 10680 / K1)</name>
    <dbReference type="NCBI Taxonomy" id="431943"/>
    <lineage>
        <taxon>Bacteria</taxon>
        <taxon>Bacillati</taxon>
        <taxon>Bacillota</taxon>
        <taxon>Clostridia</taxon>
        <taxon>Eubacteriales</taxon>
        <taxon>Clostridiaceae</taxon>
        <taxon>Clostridium</taxon>
    </lineage>
</organism>
<dbReference type="KEGG" id="ckl:CKL_3396"/>
<dbReference type="HOGENOM" id="CLU_3060180_0_0_9"/>
<protein>
    <submittedName>
        <fullName evidence="1">Uncharacterized protein</fullName>
    </submittedName>
</protein>
<dbReference type="Proteomes" id="UP000002411">
    <property type="component" value="Chromosome"/>
</dbReference>
<dbReference type="AlphaFoldDB" id="A5N2Q3"/>
<dbReference type="EMBL" id="CP000673">
    <property type="protein sequence ID" value="EDK35399.1"/>
    <property type="molecule type" value="Genomic_DNA"/>
</dbReference>
<accession>A5N2Q3</accession>